<organism evidence="1 2">
    <name type="scientific">Avrilella dinanensis</name>
    <dbReference type="NCBI Taxonomy" id="2008672"/>
    <lineage>
        <taxon>Bacteria</taxon>
        <taxon>Pseudomonadati</taxon>
        <taxon>Bacteroidota</taxon>
        <taxon>Flavobacteriia</taxon>
        <taxon>Flavobacteriales</taxon>
        <taxon>Flavobacteriaceae</taxon>
        <taxon>Avrilella</taxon>
    </lineage>
</organism>
<evidence type="ECO:0000313" key="1">
    <source>
        <dbReference type="EMBL" id="PJR04324.1"/>
    </source>
</evidence>
<dbReference type="Proteomes" id="UP000231960">
    <property type="component" value="Unassembled WGS sequence"/>
</dbReference>
<gene>
    <name evidence="1" type="ORF">CDL10_07090</name>
</gene>
<dbReference type="RefSeq" id="WP_100677884.1">
    <property type="nucleotide sequence ID" value="NZ_NIPO01000001.1"/>
</dbReference>
<comment type="caution">
    <text evidence="1">The sequence shown here is derived from an EMBL/GenBank/DDBJ whole genome shotgun (WGS) entry which is preliminary data.</text>
</comment>
<evidence type="ECO:0000313" key="2">
    <source>
        <dbReference type="Proteomes" id="UP000231960"/>
    </source>
</evidence>
<dbReference type="EMBL" id="NIPO01000001">
    <property type="protein sequence ID" value="PJR04324.1"/>
    <property type="molecule type" value="Genomic_DNA"/>
</dbReference>
<reference evidence="1 2" key="1">
    <citation type="submission" date="2017-06" db="EMBL/GenBank/DDBJ databases">
        <title>Description of Avrilella dinanensis gen. nov. sp. nov.</title>
        <authorList>
            <person name="Leyer C."/>
            <person name="Sassi M."/>
            <person name="Minet J."/>
            <person name="Kayal S."/>
            <person name="Cattoir V."/>
        </authorList>
    </citation>
    <scope>NUCLEOTIDE SEQUENCE [LARGE SCALE GENOMIC DNA]</scope>
    <source>
        <strain evidence="1 2">UR159</strain>
    </source>
</reference>
<protein>
    <submittedName>
        <fullName evidence="1">Uncharacterized protein</fullName>
    </submittedName>
</protein>
<name>A0A2M9R659_9FLAO</name>
<accession>A0A2M9R659</accession>
<proteinExistence type="predicted"/>
<dbReference type="OrthoDB" id="1275222at2"/>
<sequence>MTIANGVVGALSTGNIVPSGYLKYNELWHQTKTRGTSFSFQNKWKNSGAQYWRAQQVKSLQPARSVGAMLTKASGALLVVDVAVSGQVQPSHWINGTMIGISGTGVGSIVAAVWYIADYGTGAYNYFFTDDGFRTLSDVIDESDFGQNMTINIY</sequence>
<keyword evidence="2" id="KW-1185">Reference proteome</keyword>
<dbReference type="AlphaFoldDB" id="A0A2M9R659"/>